<proteinExistence type="predicted"/>
<protein>
    <submittedName>
        <fullName evidence="1">Uncharacterized protein</fullName>
    </submittedName>
</protein>
<gene>
    <name evidence="1" type="ORF">ACH4TF_05035</name>
</gene>
<comment type="caution">
    <text evidence="1">The sequence shown here is derived from an EMBL/GenBank/DDBJ whole genome shotgun (WGS) entry which is preliminary data.</text>
</comment>
<dbReference type="Proteomes" id="UP001611162">
    <property type="component" value="Unassembled WGS sequence"/>
</dbReference>
<evidence type="ECO:0000313" key="1">
    <source>
        <dbReference type="EMBL" id="MFI0909807.1"/>
    </source>
</evidence>
<name>A0ABW7T052_9ACTN</name>
<organism evidence="1 2">
    <name type="scientific">Streptomyces abikoensis</name>
    <dbReference type="NCBI Taxonomy" id="97398"/>
    <lineage>
        <taxon>Bacteria</taxon>
        <taxon>Bacillati</taxon>
        <taxon>Actinomycetota</taxon>
        <taxon>Actinomycetes</taxon>
        <taxon>Kitasatosporales</taxon>
        <taxon>Streptomycetaceae</taxon>
        <taxon>Streptomyces</taxon>
    </lineage>
</organism>
<keyword evidence="2" id="KW-1185">Reference proteome</keyword>
<accession>A0ABW7T052</accession>
<sequence>MTATPAKVLLAPVTVTPSKPLTPSHLKGLLWADVMFRATAPLAEVTYRYSHTTYHMTEQTLGFWEFLDRTQGDTDYASLSEEEIGELYVRYRAEGTPLTAADVRPYAEAVERTGYVHPAGARVLQLWAGHYARLGMRDPGLEAHQPPGLGLQEAIEELVAAGLGLDQRDVGGPVYLDATRFGLPLRQIVTPDGRPNYLACALRELLPLAPDYDEIVLLYDRELDPDYQLLERVLSTRGATVHRVPLGRVPIEGKITSARQGGWQGYTVDAILRSVGDACDPEVLRLGVRLYFIATLGPGQQQSFRYDLLRKSLDRAEQLLGRSRNTPEQDPVALASRMEPHRRRHTHVDPYRLTSSLLGRRPAAPDRALLSTVFL</sequence>
<dbReference type="EMBL" id="JBIRRB010000001">
    <property type="protein sequence ID" value="MFI0909807.1"/>
    <property type="molecule type" value="Genomic_DNA"/>
</dbReference>
<evidence type="ECO:0000313" key="2">
    <source>
        <dbReference type="Proteomes" id="UP001611162"/>
    </source>
</evidence>
<dbReference type="RefSeq" id="WP_358215475.1">
    <property type="nucleotide sequence ID" value="NZ_JBEYAO010000002.1"/>
</dbReference>
<reference evidence="1 2" key="1">
    <citation type="submission" date="2024-10" db="EMBL/GenBank/DDBJ databases">
        <title>The Natural Products Discovery Center: Release of the First 8490 Sequenced Strains for Exploring Actinobacteria Biosynthetic Diversity.</title>
        <authorList>
            <person name="Kalkreuter E."/>
            <person name="Kautsar S.A."/>
            <person name="Yang D."/>
            <person name="Bader C.D."/>
            <person name="Teijaro C.N."/>
            <person name="Fluegel L."/>
            <person name="Davis C.M."/>
            <person name="Simpson J.R."/>
            <person name="Lauterbach L."/>
            <person name="Steele A.D."/>
            <person name="Gui C."/>
            <person name="Meng S."/>
            <person name="Li G."/>
            <person name="Viehrig K."/>
            <person name="Ye F."/>
            <person name="Su P."/>
            <person name="Kiefer A.F."/>
            <person name="Nichols A."/>
            <person name="Cepeda A.J."/>
            <person name="Yan W."/>
            <person name="Fan B."/>
            <person name="Jiang Y."/>
            <person name="Adhikari A."/>
            <person name="Zheng C.-J."/>
            <person name="Schuster L."/>
            <person name="Cowan T.M."/>
            <person name="Smanski M.J."/>
            <person name="Chevrette M.G."/>
            <person name="De Carvalho L.P.S."/>
            <person name="Shen B."/>
        </authorList>
    </citation>
    <scope>NUCLEOTIDE SEQUENCE [LARGE SCALE GENOMIC DNA]</scope>
    <source>
        <strain evidence="1 2">NPDC020979</strain>
    </source>
</reference>